<sequence length="382" mass="42924">MGNPEKHCGEDPILRPVMPELNTVRGIAVLMVFLFHAFEDFTPAAQHLPAWERVFLSTLSLGWMGVNLFFVLSGFLITGILLGSVSKPHYYSRFYRRRALRILPAYYLLLVVLALVSRLSFVRQHTSLAFAGLSFVYLSNITPLLGVPRDYAPLWSLAVEEHFYLIWPAAVRVFTRRGLAIAAASICICEPVLRAFAVARGGLWWGPYTWLSADGLALGALLAIFARSQWGSRTNVLKLAGFSALLGMILLVMSLPVPRFIAISLRATSVNYGSLSALAIALWLGTGRYRRLANLRILSFYGFISYGLYLIHPLIFHLYNDVSVKYASFFYVGNSFGRCLLRLLVVLVLAMAVAYVSRITYEEFFLRRKDEPGQPQEKPRLV</sequence>
<dbReference type="Pfam" id="PF01757">
    <property type="entry name" value="Acyl_transf_3"/>
    <property type="match status" value="1"/>
</dbReference>
<dbReference type="AlphaFoldDB" id="G8P0W9"/>
<dbReference type="HOGENOM" id="CLU_005679_1_2_0"/>
<proteinExistence type="predicted"/>
<dbReference type="EMBL" id="CP003130">
    <property type="protein sequence ID" value="AEU35816.1"/>
    <property type="molecule type" value="Genomic_DNA"/>
</dbReference>
<feature type="transmembrane region" description="Helical" evidence="1">
    <location>
        <begin position="21"/>
        <end position="38"/>
    </location>
</feature>
<keyword evidence="4" id="KW-1185">Reference proteome</keyword>
<dbReference type="PANTHER" id="PTHR23028">
    <property type="entry name" value="ACETYLTRANSFERASE"/>
    <property type="match status" value="1"/>
</dbReference>
<dbReference type="eggNOG" id="COG1835">
    <property type="taxonomic scope" value="Bacteria"/>
</dbReference>
<keyword evidence="1" id="KW-0812">Transmembrane</keyword>
<dbReference type="STRING" id="682795.AciX8_1474"/>
<keyword evidence="3" id="KW-0808">Transferase</keyword>
<evidence type="ECO:0000313" key="3">
    <source>
        <dbReference type="EMBL" id="AEU35816.1"/>
    </source>
</evidence>
<accession>G8P0W9</accession>
<feature type="transmembrane region" description="Helical" evidence="1">
    <location>
        <begin position="298"/>
        <end position="320"/>
    </location>
</feature>
<dbReference type="RefSeq" id="WP_014264695.1">
    <property type="nucleotide sequence ID" value="NC_016631.1"/>
</dbReference>
<dbReference type="GO" id="GO:0016020">
    <property type="term" value="C:membrane"/>
    <property type="evidence" value="ECO:0007669"/>
    <property type="project" value="TreeGrafter"/>
</dbReference>
<dbReference type="Proteomes" id="UP000007113">
    <property type="component" value="Chromosome"/>
</dbReference>
<dbReference type="InterPro" id="IPR002656">
    <property type="entry name" value="Acyl_transf_3_dom"/>
</dbReference>
<name>G8P0W9_GRAMM</name>
<dbReference type="GO" id="GO:0016747">
    <property type="term" value="F:acyltransferase activity, transferring groups other than amino-acyl groups"/>
    <property type="evidence" value="ECO:0007669"/>
    <property type="project" value="InterPro"/>
</dbReference>
<protein>
    <submittedName>
        <fullName evidence="3">Acyltransferase 3</fullName>
    </submittedName>
</protein>
<reference evidence="3 4" key="1">
    <citation type="submission" date="2011-11" db="EMBL/GenBank/DDBJ databases">
        <title>Complete sequence of Granulicella mallensis MP5ACTX8.</title>
        <authorList>
            <consortium name="US DOE Joint Genome Institute"/>
            <person name="Lucas S."/>
            <person name="Copeland A."/>
            <person name="Lapidus A."/>
            <person name="Cheng J.-F."/>
            <person name="Goodwin L."/>
            <person name="Pitluck S."/>
            <person name="Peters L."/>
            <person name="Lu M."/>
            <person name="Detter J.C."/>
            <person name="Han C."/>
            <person name="Tapia R."/>
            <person name="Land M."/>
            <person name="Hauser L."/>
            <person name="Kyrpides N."/>
            <person name="Ivanova N."/>
            <person name="Mikhailova N."/>
            <person name="Pagani I."/>
            <person name="Rawat S."/>
            <person name="Mannisto M."/>
            <person name="Haggblom M."/>
            <person name="Woyke T."/>
        </authorList>
    </citation>
    <scope>NUCLEOTIDE SEQUENCE [LARGE SCALE GENOMIC DNA]</scope>
    <source>
        <strain evidence="4">ATCC BAA-1857 / DSM 23137 / MP5ACTX8</strain>
    </source>
</reference>
<evidence type="ECO:0000313" key="4">
    <source>
        <dbReference type="Proteomes" id="UP000007113"/>
    </source>
</evidence>
<keyword evidence="1" id="KW-0472">Membrane</keyword>
<dbReference type="InterPro" id="IPR050879">
    <property type="entry name" value="Acyltransferase_3"/>
</dbReference>
<dbReference type="KEGG" id="gma:AciX8_1474"/>
<feature type="transmembrane region" description="Helical" evidence="1">
    <location>
        <begin position="340"/>
        <end position="361"/>
    </location>
</feature>
<feature type="transmembrane region" description="Helical" evidence="1">
    <location>
        <begin position="103"/>
        <end position="121"/>
    </location>
</feature>
<evidence type="ECO:0000256" key="1">
    <source>
        <dbReference type="SAM" id="Phobius"/>
    </source>
</evidence>
<feature type="domain" description="Acyltransferase 3" evidence="2">
    <location>
        <begin position="20"/>
        <end position="355"/>
    </location>
</feature>
<evidence type="ECO:0000259" key="2">
    <source>
        <dbReference type="Pfam" id="PF01757"/>
    </source>
</evidence>
<feature type="transmembrane region" description="Helical" evidence="1">
    <location>
        <begin position="269"/>
        <end position="286"/>
    </location>
</feature>
<dbReference type="GO" id="GO:0000271">
    <property type="term" value="P:polysaccharide biosynthetic process"/>
    <property type="evidence" value="ECO:0007669"/>
    <property type="project" value="TreeGrafter"/>
</dbReference>
<feature type="transmembrane region" description="Helical" evidence="1">
    <location>
        <begin position="58"/>
        <end position="82"/>
    </location>
</feature>
<gene>
    <name evidence="3" type="ordered locus">AciX8_1474</name>
</gene>
<keyword evidence="3" id="KW-0012">Acyltransferase</keyword>
<feature type="transmembrane region" description="Helical" evidence="1">
    <location>
        <begin position="205"/>
        <end position="225"/>
    </location>
</feature>
<organism evidence="3 4">
    <name type="scientific">Granulicella mallensis (strain ATCC BAA-1857 / DSM 23137 / MP5ACTX8)</name>
    <dbReference type="NCBI Taxonomy" id="682795"/>
    <lineage>
        <taxon>Bacteria</taxon>
        <taxon>Pseudomonadati</taxon>
        <taxon>Acidobacteriota</taxon>
        <taxon>Terriglobia</taxon>
        <taxon>Terriglobales</taxon>
        <taxon>Acidobacteriaceae</taxon>
        <taxon>Granulicella</taxon>
    </lineage>
</organism>
<feature type="transmembrane region" description="Helical" evidence="1">
    <location>
        <begin position="237"/>
        <end position="257"/>
    </location>
</feature>
<keyword evidence="1" id="KW-1133">Transmembrane helix</keyword>
<dbReference type="PANTHER" id="PTHR23028:SF53">
    <property type="entry name" value="ACYL_TRANSF_3 DOMAIN-CONTAINING PROTEIN"/>
    <property type="match status" value="1"/>
</dbReference>